<protein>
    <submittedName>
        <fullName evidence="2">Uncharacterized protein</fullName>
    </submittedName>
</protein>
<evidence type="ECO:0000313" key="2">
    <source>
        <dbReference type="EMBL" id="KAK3897179.1"/>
    </source>
</evidence>
<evidence type="ECO:0000256" key="1">
    <source>
        <dbReference type="SAM" id="MobiDB-lite"/>
    </source>
</evidence>
<dbReference type="AlphaFoldDB" id="A0AAN6MBP3"/>
<evidence type="ECO:0000313" key="3">
    <source>
        <dbReference type="Proteomes" id="UP001303889"/>
    </source>
</evidence>
<gene>
    <name evidence="2" type="ORF">C8A05DRAFT_20003</name>
</gene>
<dbReference type="EMBL" id="MU856242">
    <property type="protein sequence ID" value="KAK3897179.1"/>
    <property type="molecule type" value="Genomic_DNA"/>
</dbReference>
<feature type="region of interest" description="Disordered" evidence="1">
    <location>
        <begin position="307"/>
        <end position="376"/>
    </location>
</feature>
<dbReference type="Proteomes" id="UP001303889">
    <property type="component" value="Unassembled WGS sequence"/>
</dbReference>
<reference evidence="2" key="2">
    <citation type="submission" date="2023-05" db="EMBL/GenBank/DDBJ databases">
        <authorList>
            <consortium name="Lawrence Berkeley National Laboratory"/>
            <person name="Steindorff A."/>
            <person name="Hensen N."/>
            <person name="Bonometti L."/>
            <person name="Westerberg I."/>
            <person name="Brannstrom I.O."/>
            <person name="Guillou S."/>
            <person name="Cros-Aarteil S."/>
            <person name="Calhoun S."/>
            <person name="Haridas S."/>
            <person name="Kuo A."/>
            <person name="Mondo S."/>
            <person name="Pangilinan J."/>
            <person name="Riley R."/>
            <person name="Labutti K."/>
            <person name="Andreopoulos B."/>
            <person name="Lipzen A."/>
            <person name="Chen C."/>
            <person name="Yanf M."/>
            <person name="Daum C."/>
            <person name="Ng V."/>
            <person name="Clum A."/>
            <person name="Ohm R."/>
            <person name="Martin F."/>
            <person name="Silar P."/>
            <person name="Natvig D."/>
            <person name="Lalanne C."/>
            <person name="Gautier V."/>
            <person name="Ament-Velasquez S.L."/>
            <person name="Kruys A."/>
            <person name="Hutchinson M.I."/>
            <person name="Powell A.J."/>
            <person name="Barry K."/>
            <person name="Miller A.N."/>
            <person name="Grigoriev I.V."/>
            <person name="Debuchy R."/>
            <person name="Gladieux P."/>
            <person name="Thoren M.H."/>
            <person name="Johannesson H."/>
        </authorList>
    </citation>
    <scope>NUCLEOTIDE SEQUENCE</scope>
    <source>
        <strain evidence="2">CBS 103.79</strain>
    </source>
</reference>
<organism evidence="2 3">
    <name type="scientific">Staphylotrichum tortipilum</name>
    <dbReference type="NCBI Taxonomy" id="2831512"/>
    <lineage>
        <taxon>Eukaryota</taxon>
        <taxon>Fungi</taxon>
        <taxon>Dikarya</taxon>
        <taxon>Ascomycota</taxon>
        <taxon>Pezizomycotina</taxon>
        <taxon>Sordariomycetes</taxon>
        <taxon>Sordariomycetidae</taxon>
        <taxon>Sordariales</taxon>
        <taxon>Chaetomiaceae</taxon>
        <taxon>Staphylotrichum</taxon>
    </lineage>
</organism>
<keyword evidence="3" id="KW-1185">Reference proteome</keyword>
<name>A0AAN6MBP3_9PEZI</name>
<feature type="region of interest" description="Disordered" evidence="1">
    <location>
        <begin position="243"/>
        <end position="263"/>
    </location>
</feature>
<comment type="caution">
    <text evidence="2">The sequence shown here is derived from an EMBL/GenBank/DDBJ whole genome shotgun (WGS) entry which is preliminary data.</text>
</comment>
<sequence>MLDPVHRALLDLAIRKVIGTERALETFAQIADGLPLSSVARDRYTRWGPFPNHPVLARHTTLCPGATEAALAFLFEFNLSHSVAFSKALLRAYQWTHPCAGRSFESRLIELVARAVHELAVVLFQRRLRIHDSVWADRDPMYKIDAVKELHPVTGKPYPTPFCHLEYGNVEQYPDGIADVVGYWAENRILGGVVLLDRSDAWDDRLNPEPNVFLHSDYDSVTTRVWRALDEQQQALVDFLLSRPPAGAPRPRGNDSPLPLLASDKNLDRIDSDCATINKVYRDFWERWMPPQHGRFLQGSCRQSALDYPEQRRHSPDPLSYCRPERPSDDTPDTPDTTDTTDTNTSYEQVLAQLGGVGGGGVAVGARSPRCQALES</sequence>
<reference evidence="2" key="1">
    <citation type="journal article" date="2023" name="Mol. Phylogenet. Evol.">
        <title>Genome-scale phylogeny and comparative genomics of the fungal order Sordariales.</title>
        <authorList>
            <person name="Hensen N."/>
            <person name="Bonometti L."/>
            <person name="Westerberg I."/>
            <person name="Brannstrom I.O."/>
            <person name="Guillou S."/>
            <person name="Cros-Aarteil S."/>
            <person name="Calhoun S."/>
            <person name="Haridas S."/>
            <person name="Kuo A."/>
            <person name="Mondo S."/>
            <person name="Pangilinan J."/>
            <person name="Riley R."/>
            <person name="LaButti K."/>
            <person name="Andreopoulos B."/>
            <person name="Lipzen A."/>
            <person name="Chen C."/>
            <person name="Yan M."/>
            <person name="Daum C."/>
            <person name="Ng V."/>
            <person name="Clum A."/>
            <person name="Steindorff A."/>
            <person name="Ohm R.A."/>
            <person name="Martin F."/>
            <person name="Silar P."/>
            <person name="Natvig D.O."/>
            <person name="Lalanne C."/>
            <person name="Gautier V."/>
            <person name="Ament-Velasquez S.L."/>
            <person name="Kruys A."/>
            <person name="Hutchinson M.I."/>
            <person name="Powell A.J."/>
            <person name="Barry K."/>
            <person name="Miller A.N."/>
            <person name="Grigoriev I.V."/>
            <person name="Debuchy R."/>
            <person name="Gladieux P."/>
            <person name="Hiltunen Thoren M."/>
            <person name="Johannesson H."/>
        </authorList>
    </citation>
    <scope>NUCLEOTIDE SEQUENCE</scope>
    <source>
        <strain evidence="2">CBS 103.79</strain>
    </source>
</reference>
<accession>A0AAN6MBP3</accession>
<feature type="compositionally biased region" description="Low complexity" evidence="1">
    <location>
        <begin position="334"/>
        <end position="354"/>
    </location>
</feature>
<proteinExistence type="predicted"/>